<feature type="compositionally biased region" description="Polar residues" evidence="1">
    <location>
        <begin position="12"/>
        <end position="40"/>
    </location>
</feature>
<evidence type="ECO:0000256" key="1">
    <source>
        <dbReference type="SAM" id="MobiDB-lite"/>
    </source>
</evidence>
<feature type="compositionally biased region" description="Low complexity" evidence="1">
    <location>
        <begin position="41"/>
        <end position="53"/>
    </location>
</feature>
<feature type="region of interest" description="Disordered" evidence="1">
    <location>
        <begin position="120"/>
        <end position="189"/>
    </location>
</feature>
<feature type="compositionally biased region" description="Basic and acidic residues" evidence="1">
    <location>
        <begin position="173"/>
        <end position="188"/>
    </location>
</feature>
<feature type="region of interest" description="Disordered" evidence="1">
    <location>
        <begin position="1"/>
        <end position="82"/>
    </location>
</feature>
<organism evidence="2 3">
    <name type="scientific">Glossina pallidipes</name>
    <name type="common">Tsetse fly</name>
    <dbReference type="NCBI Taxonomy" id="7398"/>
    <lineage>
        <taxon>Eukaryota</taxon>
        <taxon>Metazoa</taxon>
        <taxon>Ecdysozoa</taxon>
        <taxon>Arthropoda</taxon>
        <taxon>Hexapoda</taxon>
        <taxon>Insecta</taxon>
        <taxon>Pterygota</taxon>
        <taxon>Neoptera</taxon>
        <taxon>Endopterygota</taxon>
        <taxon>Diptera</taxon>
        <taxon>Brachycera</taxon>
        <taxon>Muscomorpha</taxon>
        <taxon>Hippoboscoidea</taxon>
        <taxon>Glossinidae</taxon>
        <taxon>Glossina</taxon>
    </lineage>
</organism>
<evidence type="ECO:0000313" key="3">
    <source>
        <dbReference type="Proteomes" id="UP000092445"/>
    </source>
</evidence>
<dbReference type="STRING" id="7398.A0A1A9ZI56"/>
<dbReference type="EnsemblMetazoa" id="GPAI015327-RA">
    <property type="protein sequence ID" value="GPAI015327-PA"/>
    <property type="gene ID" value="GPAI015327"/>
</dbReference>
<protein>
    <submittedName>
        <fullName evidence="2">Uncharacterized protein</fullName>
    </submittedName>
</protein>
<dbReference type="AlphaFoldDB" id="A0A1A9ZI56"/>
<proteinExistence type="predicted"/>
<keyword evidence="3" id="KW-1185">Reference proteome</keyword>
<reference evidence="2" key="2">
    <citation type="submission" date="2020-05" db="UniProtKB">
        <authorList>
            <consortium name="EnsemblMetazoa"/>
        </authorList>
    </citation>
    <scope>IDENTIFICATION</scope>
    <source>
        <strain evidence="2">IAEA</strain>
    </source>
</reference>
<dbReference type="VEuPathDB" id="VectorBase:GPAI015327"/>
<sequence length="371" mass="40982">MYGSPPGKLRQQHSVPSSRNTKGSTLLKDNNSPHVTLAKTSSPSPTQPSVSFSNNRNQIKAKVTETRKSTPQATSLASNAAASNRMITTQSRIKLKVDVKLPGGDKPSTPRKATLPMTVVSKSSARKPVAPPPSSPPTVATATPIKPKINSSSSTHKNVAPTWNRGNVVPRPAETKTADKALDSRGDDVSTQTNEAEILNYSLLVGDVKFMKASKHILIEIERQRNDYKTKQLLKAQRKFEQHSERQGEHISDLKEFLERSYVTRKQRKPRDTLEEDKRQVKLITSMDQILNREIPKTESVTNIKARIKRKEQELLSLFDNVQNVRTIVKLSAGEDLGISRAFSASSPMIFRICSITFRPSALAALALSAT</sequence>
<dbReference type="Proteomes" id="UP000092445">
    <property type="component" value="Unassembled WGS sequence"/>
</dbReference>
<accession>A0A1A9ZI56</accession>
<name>A0A1A9ZI56_GLOPL</name>
<reference evidence="3" key="1">
    <citation type="submission" date="2014-03" db="EMBL/GenBank/DDBJ databases">
        <authorList>
            <person name="Aksoy S."/>
            <person name="Warren W."/>
            <person name="Wilson R.K."/>
        </authorList>
    </citation>
    <scope>NUCLEOTIDE SEQUENCE [LARGE SCALE GENOMIC DNA]</scope>
    <source>
        <strain evidence="3">IAEA</strain>
    </source>
</reference>
<evidence type="ECO:0000313" key="2">
    <source>
        <dbReference type="EnsemblMetazoa" id="GPAI015327-PA"/>
    </source>
</evidence>